<organism evidence="6 7">
    <name type="scientific">Sphingomonas prati</name>
    <dbReference type="NCBI Taxonomy" id="1843237"/>
    <lineage>
        <taxon>Bacteria</taxon>
        <taxon>Pseudomonadati</taxon>
        <taxon>Pseudomonadota</taxon>
        <taxon>Alphaproteobacteria</taxon>
        <taxon>Sphingomonadales</taxon>
        <taxon>Sphingomonadaceae</taxon>
        <taxon>Sphingomonas</taxon>
    </lineage>
</organism>
<evidence type="ECO:0000259" key="5">
    <source>
        <dbReference type="Pfam" id="PF01464"/>
    </source>
</evidence>
<dbReference type="SUPFAM" id="SSF48435">
    <property type="entry name" value="Bacterial muramidases"/>
    <property type="match status" value="1"/>
</dbReference>
<sequence>MLSRILVSSTLLASVAAAAMTLQPQGGALVPPALPAPGYAVPSSAMPVTGYAAPGYDPIRSAIAEWTRLRQSDSYAFGDYARFLTAHPGWPGDVAMRRTAEKRLETSGADPQTIVAFFTRYPPRTPAGNARFADALAALGRAADAQTAATAAWTGGYLPPDLEAGIASRFGPRFTTTDQDRRMEALLWARATVPAMRQLPLVSPARRPLYAARIALQGNQPGAGTAPASFDSDPGYVVDRANWLRNGGQVPAARAYLASPLRIEGQPYDAERYLDALLTIARGAATDNQSSYAYAIAEKAEAAFPAGTNIRERDLDERDDYTSLVWLGGITAFKKLNRPADAATMFARYARAAQTPQTQTKGLYWAGRAAQAAGNTTAANAYLSEAAQHMDQFYGQLSAERLGRAMVLPPEPASPVVGAAERAAFESSEPVRAARLLGRDGNWQDQTLFVRAIAANAKDQVGHQLAVDLSRSMNRPDLGVMVARNARIGTTDPVRYGFPTMTVPGAYASDWTMIHAISRQESQFDRQANSRVGARGLMQLMPGTARETSGKLGLSYDYGRLTSDPQYNIMLGASYFRRMLDYYGGSHVLAVASYNAGPGNVNKFIRANGDPRMAGVDVIDWIEAIPLSETRGYVQHVLENAVVYDMMNPSRAKMPATNRLSAYLGKRTAG</sequence>
<accession>A0A7W9BQP8</accession>
<evidence type="ECO:0000256" key="2">
    <source>
        <dbReference type="ARBA" id="ARBA00009387"/>
    </source>
</evidence>
<feature type="domain" description="Transglycosylase SLT" evidence="5">
    <location>
        <begin position="506"/>
        <end position="610"/>
    </location>
</feature>
<evidence type="ECO:0000256" key="3">
    <source>
        <dbReference type="ARBA" id="ARBA00022729"/>
    </source>
</evidence>
<keyword evidence="7" id="KW-1185">Reference proteome</keyword>
<reference evidence="6 7" key="1">
    <citation type="submission" date="2020-08" db="EMBL/GenBank/DDBJ databases">
        <title>Genomic Encyclopedia of Type Strains, Phase IV (KMG-IV): sequencing the most valuable type-strain genomes for metagenomic binning, comparative biology and taxonomic classification.</title>
        <authorList>
            <person name="Goeker M."/>
        </authorList>
    </citation>
    <scope>NUCLEOTIDE SEQUENCE [LARGE SCALE GENOMIC DNA]</scope>
    <source>
        <strain evidence="6 7">DSM 103336</strain>
    </source>
</reference>
<evidence type="ECO:0000313" key="6">
    <source>
        <dbReference type="EMBL" id="MBB5728199.1"/>
    </source>
</evidence>
<dbReference type="Proteomes" id="UP000546701">
    <property type="component" value="Unassembled WGS sequence"/>
</dbReference>
<dbReference type="InterPro" id="IPR008258">
    <property type="entry name" value="Transglycosylase_SLT_dom_1"/>
</dbReference>
<dbReference type="EC" id="3.2.1.-" evidence="6"/>
<dbReference type="CDD" id="cd13401">
    <property type="entry name" value="Slt70-like"/>
    <property type="match status" value="1"/>
</dbReference>
<dbReference type="InterPro" id="IPR023346">
    <property type="entry name" value="Lysozyme-like_dom_sf"/>
</dbReference>
<dbReference type="RefSeq" id="WP_157177366.1">
    <property type="nucleotide sequence ID" value="NZ_BMJP01000001.1"/>
</dbReference>
<dbReference type="AlphaFoldDB" id="A0A7W9BQP8"/>
<dbReference type="GO" id="GO:0042597">
    <property type="term" value="C:periplasmic space"/>
    <property type="evidence" value="ECO:0007669"/>
    <property type="project" value="InterPro"/>
</dbReference>
<comment type="similarity">
    <text evidence="1">Belongs to the transglycosylase Slt family.</text>
</comment>
<comment type="similarity">
    <text evidence="2">Belongs to the virb1 family.</text>
</comment>
<dbReference type="PANTHER" id="PTHR37423">
    <property type="entry name" value="SOLUBLE LYTIC MUREIN TRANSGLYCOSYLASE-RELATED"/>
    <property type="match status" value="1"/>
</dbReference>
<gene>
    <name evidence="6" type="ORF">FHS99_000669</name>
</gene>
<dbReference type="OrthoDB" id="9815002at2"/>
<feature type="chain" id="PRO_5031328211" evidence="4">
    <location>
        <begin position="20"/>
        <end position="670"/>
    </location>
</feature>
<name>A0A7W9BQP8_9SPHN</name>
<keyword evidence="6" id="KW-0378">Hydrolase</keyword>
<dbReference type="EMBL" id="JACIJR010000002">
    <property type="protein sequence ID" value="MBB5728199.1"/>
    <property type="molecule type" value="Genomic_DNA"/>
</dbReference>
<keyword evidence="3 4" id="KW-0732">Signal</keyword>
<dbReference type="InterPro" id="IPR008939">
    <property type="entry name" value="Lytic_TGlycosylase_superhlx_U"/>
</dbReference>
<feature type="signal peptide" evidence="4">
    <location>
        <begin position="1"/>
        <end position="19"/>
    </location>
</feature>
<keyword evidence="6" id="KW-0326">Glycosidase</keyword>
<dbReference type="SUPFAM" id="SSF53955">
    <property type="entry name" value="Lysozyme-like"/>
    <property type="match status" value="1"/>
</dbReference>
<comment type="caution">
    <text evidence="6">The sequence shown here is derived from an EMBL/GenBank/DDBJ whole genome shotgun (WGS) entry which is preliminary data.</text>
</comment>
<dbReference type="Pfam" id="PF01464">
    <property type="entry name" value="SLT"/>
    <property type="match status" value="1"/>
</dbReference>
<dbReference type="PANTHER" id="PTHR37423:SF2">
    <property type="entry name" value="MEMBRANE-BOUND LYTIC MUREIN TRANSGLYCOSYLASE C"/>
    <property type="match status" value="1"/>
</dbReference>
<evidence type="ECO:0000256" key="1">
    <source>
        <dbReference type="ARBA" id="ARBA00007734"/>
    </source>
</evidence>
<evidence type="ECO:0000256" key="4">
    <source>
        <dbReference type="SAM" id="SignalP"/>
    </source>
</evidence>
<evidence type="ECO:0000313" key="7">
    <source>
        <dbReference type="Proteomes" id="UP000546701"/>
    </source>
</evidence>
<dbReference type="GO" id="GO:0004553">
    <property type="term" value="F:hydrolase activity, hydrolyzing O-glycosyl compounds"/>
    <property type="evidence" value="ECO:0007669"/>
    <property type="project" value="InterPro"/>
</dbReference>
<protein>
    <submittedName>
        <fullName evidence="6">Soluble lytic murein transglycosylase</fullName>
        <ecNumber evidence="6">3.2.1.-</ecNumber>
    </submittedName>
</protein>
<dbReference type="Gene3D" id="1.10.530.10">
    <property type="match status" value="1"/>
</dbReference>
<proteinExistence type="inferred from homology"/>
<dbReference type="Gene3D" id="1.25.20.10">
    <property type="entry name" value="Bacterial muramidases"/>
    <property type="match status" value="1"/>
</dbReference>